<dbReference type="InterPro" id="IPR036291">
    <property type="entry name" value="NAD(P)-bd_dom_sf"/>
</dbReference>
<evidence type="ECO:0000313" key="3">
    <source>
        <dbReference type="EMBL" id="QOY85093.1"/>
    </source>
</evidence>
<dbReference type="EMBL" id="CP063849">
    <property type="protein sequence ID" value="QOY85093.1"/>
    <property type="molecule type" value="Genomic_DNA"/>
</dbReference>
<name>A0A7S7NK32_PALFE</name>
<dbReference type="PRINTS" id="PR01713">
    <property type="entry name" value="NUCEPIMERASE"/>
</dbReference>
<feature type="domain" description="NAD(P)-binding" evidence="2">
    <location>
        <begin position="4"/>
        <end position="307"/>
    </location>
</feature>
<evidence type="ECO:0000256" key="1">
    <source>
        <dbReference type="ARBA" id="ARBA00023027"/>
    </source>
</evidence>
<accession>A0A7S7NK32</accession>
<evidence type="ECO:0000313" key="4">
    <source>
        <dbReference type="Proteomes" id="UP000593892"/>
    </source>
</evidence>
<dbReference type="Gene3D" id="3.40.50.720">
    <property type="entry name" value="NAD(P)-binding Rossmann-like Domain"/>
    <property type="match status" value="1"/>
</dbReference>
<dbReference type="Proteomes" id="UP000593892">
    <property type="component" value="Chromosome"/>
</dbReference>
<dbReference type="AlphaFoldDB" id="A0A7S7NK32"/>
<gene>
    <name evidence="3" type="ORF">IRI77_19835</name>
</gene>
<keyword evidence="4" id="KW-1185">Reference proteome</keyword>
<proteinExistence type="predicted"/>
<dbReference type="Gene3D" id="3.90.25.10">
    <property type="entry name" value="UDP-galactose 4-epimerase, domain 1"/>
    <property type="match status" value="1"/>
</dbReference>
<dbReference type="PANTHER" id="PTHR43574">
    <property type="entry name" value="EPIMERASE-RELATED"/>
    <property type="match status" value="1"/>
</dbReference>
<evidence type="ECO:0000259" key="2">
    <source>
        <dbReference type="Pfam" id="PF16363"/>
    </source>
</evidence>
<keyword evidence="1" id="KW-0520">NAD</keyword>
<dbReference type="InterPro" id="IPR016040">
    <property type="entry name" value="NAD(P)-bd_dom"/>
</dbReference>
<dbReference type="SUPFAM" id="SSF51735">
    <property type="entry name" value="NAD(P)-binding Rossmann-fold domains"/>
    <property type="match status" value="1"/>
</dbReference>
<dbReference type="RefSeq" id="WP_194446763.1">
    <property type="nucleotide sequence ID" value="NZ_CP063849.1"/>
</dbReference>
<dbReference type="Pfam" id="PF16363">
    <property type="entry name" value="GDP_Man_Dehyd"/>
    <property type="match status" value="1"/>
</dbReference>
<dbReference type="KEGG" id="pfer:IRI77_19835"/>
<reference evidence="3 4" key="1">
    <citation type="submission" date="2020-10" db="EMBL/GenBank/DDBJ databases">
        <title>Complete genome sequence of Paludibaculum fermentans P105T, a facultatively anaerobic acidobacterium capable of dissimilatory Fe(III) reduction.</title>
        <authorList>
            <person name="Dedysh S.N."/>
            <person name="Beletsky A.V."/>
            <person name="Kulichevskaya I.S."/>
            <person name="Mardanov A.V."/>
            <person name="Ravin N.V."/>
        </authorList>
    </citation>
    <scope>NUCLEOTIDE SEQUENCE [LARGE SCALE GENOMIC DNA]</scope>
    <source>
        <strain evidence="3 4">P105</strain>
    </source>
</reference>
<organism evidence="3 4">
    <name type="scientific">Paludibaculum fermentans</name>
    <dbReference type="NCBI Taxonomy" id="1473598"/>
    <lineage>
        <taxon>Bacteria</taxon>
        <taxon>Pseudomonadati</taxon>
        <taxon>Acidobacteriota</taxon>
        <taxon>Terriglobia</taxon>
        <taxon>Bryobacterales</taxon>
        <taxon>Bryobacteraceae</taxon>
        <taxon>Paludibaculum</taxon>
    </lineage>
</organism>
<protein>
    <submittedName>
        <fullName evidence="3">GDP-mannose 4,6-dehydratase</fullName>
    </submittedName>
</protein>
<sequence length="347" mass="38367">MRILITGGAGFIGSHVAERLLKEGQEVAILDDLNEYYDPRLKEQNLAIVQRSGNAAVYRGDIRDAALVGRAFEEFRPEAVVHLAARAGVRPSLEQAVLYTEVNCAGTVLLLEAAKRAGTRKFVLASSSSVYGVTERVPFQEDDPDLRPISPYAGTKLASEKLAYVYAHLYGMQLVCLRFFTVYGPRQRPDLAIRKFIQLVEEGGEIPIFGDGTMGRDYTYVSDTVDGIRAAVSLECSFEVFNLGNSSPVTLNEMVAEIEKATGKRAKLKRMEVPAGDVPITYADLRKSESMLGYRPKVRFGEGIRRTVEWYRQWKIESEDSAADIWALADQCGQSAASVPVRKGCPK</sequence>